<dbReference type="WBParaSite" id="DME_0000055801-mRNA-1">
    <property type="protein sequence ID" value="DME_0000055801-mRNA-1"/>
    <property type="gene ID" value="DME_0000055801"/>
</dbReference>
<dbReference type="CDD" id="cd00058">
    <property type="entry name" value="beta-trefoil_FGF"/>
    <property type="match status" value="1"/>
</dbReference>
<accession>A0A0N4U1R0</accession>
<evidence type="ECO:0000256" key="1">
    <source>
        <dbReference type="ARBA" id="ARBA00007936"/>
    </source>
</evidence>
<dbReference type="InterPro" id="IPR002209">
    <property type="entry name" value="Fibroblast_GF_fam"/>
</dbReference>
<evidence type="ECO:0000256" key="2">
    <source>
        <dbReference type="SAM" id="MobiDB-lite"/>
    </source>
</evidence>
<reference evidence="6" key="1">
    <citation type="submission" date="2017-02" db="UniProtKB">
        <authorList>
            <consortium name="WormBaseParasite"/>
        </authorList>
    </citation>
    <scope>IDENTIFICATION</scope>
</reference>
<dbReference type="Proteomes" id="UP000274756">
    <property type="component" value="Unassembled WGS sequence"/>
</dbReference>
<keyword evidence="5" id="KW-1185">Reference proteome</keyword>
<dbReference type="InterPro" id="IPR056378">
    <property type="entry name" value="Let-756-like_FGF"/>
</dbReference>
<dbReference type="Gene3D" id="2.80.10.50">
    <property type="match status" value="1"/>
</dbReference>
<feature type="region of interest" description="Disordered" evidence="2">
    <location>
        <begin position="301"/>
        <end position="326"/>
    </location>
</feature>
<dbReference type="STRING" id="318479.A0A0N4U1R0"/>
<reference evidence="3 5" key="2">
    <citation type="submission" date="2018-11" db="EMBL/GenBank/DDBJ databases">
        <authorList>
            <consortium name="Pathogen Informatics"/>
        </authorList>
    </citation>
    <scope>NUCLEOTIDE SEQUENCE [LARGE SCALE GENOMIC DNA]</scope>
</reference>
<name>A0A0N4U1R0_DRAME</name>
<dbReference type="Pfam" id="PF00167">
    <property type="entry name" value="FGF"/>
    <property type="match status" value="1"/>
</dbReference>
<evidence type="ECO:0000313" key="6">
    <source>
        <dbReference type="WBParaSite" id="DME_0000055801-mRNA-1"/>
    </source>
</evidence>
<feature type="compositionally biased region" description="Basic residues" evidence="2">
    <location>
        <begin position="307"/>
        <end position="317"/>
    </location>
</feature>
<protein>
    <submittedName>
        <fullName evidence="6">FGF</fullName>
    </submittedName>
</protein>
<evidence type="ECO:0000313" key="5">
    <source>
        <dbReference type="Proteomes" id="UP000274756"/>
    </source>
</evidence>
<dbReference type="AlphaFoldDB" id="A0A0N4U1R0"/>
<dbReference type="SUPFAM" id="SSF50353">
    <property type="entry name" value="Cytokine"/>
    <property type="match status" value="1"/>
</dbReference>
<evidence type="ECO:0000313" key="4">
    <source>
        <dbReference type="Proteomes" id="UP000038040"/>
    </source>
</evidence>
<proteinExistence type="inferred from homology"/>
<organism evidence="4 6">
    <name type="scientific">Dracunculus medinensis</name>
    <name type="common">Guinea worm</name>
    <dbReference type="NCBI Taxonomy" id="318479"/>
    <lineage>
        <taxon>Eukaryota</taxon>
        <taxon>Metazoa</taxon>
        <taxon>Ecdysozoa</taxon>
        <taxon>Nematoda</taxon>
        <taxon>Chromadorea</taxon>
        <taxon>Rhabditida</taxon>
        <taxon>Spirurina</taxon>
        <taxon>Dracunculoidea</taxon>
        <taxon>Dracunculidae</taxon>
        <taxon>Dracunculus</taxon>
    </lineage>
</organism>
<dbReference type="GO" id="GO:0008083">
    <property type="term" value="F:growth factor activity"/>
    <property type="evidence" value="ECO:0007669"/>
    <property type="project" value="InterPro"/>
</dbReference>
<dbReference type="EMBL" id="UYYG01001151">
    <property type="protein sequence ID" value="VDN54945.1"/>
    <property type="molecule type" value="Genomic_DNA"/>
</dbReference>
<comment type="similarity">
    <text evidence="1">Belongs to the heparin-binding growth factors family.</text>
</comment>
<dbReference type="InterPro" id="IPR008996">
    <property type="entry name" value="IL1/FGF"/>
</dbReference>
<gene>
    <name evidence="3" type="ORF">DME_LOCUS4918</name>
</gene>
<dbReference type="PANTHER" id="PTHR11486">
    <property type="entry name" value="FIBROBLAST GROWTH FACTOR"/>
    <property type="match status" value="1"/>
</dbReference>
<dbReference type="OrthoDB" id="6158176at2759"/>
<dbReference type="Proteomes" id="UP000038040">
    <property type="component" value="Unplaced"/>
</dbReference>
<dbReference type="SMART" id="SM00442">
    <property type="entry name" value="FGF"/>
    <property type="match status" value="1"/>
</dbReference>
<sequence length="349" mass="41007">MSGIATIGGSAASFQPFAALSLSLLPPLDYSTSTLLTNCARQAQQLRRHDEFRYDGPNREGALYCRSGTWLQILDKRTAEQEAIRDETIKPEYIKGTRKENSRFSVLEFISVAFGLVSIRGKESQRYLCMDRDGRLYAAVKQNYSTECVFMEEMLENYYNLYSSCSYGSRKKPWYVALRKTGRPRKGKNSRKRRKSSHFLVVHFDGARPTSEYNFMRDNLDSSIQLSNRKLMRNQRYDYNHKSYTNYDKPPPPNSLNDILSGTLLNHLSKGSVFKETRSLEINRHSNFLRKTSAKEDRRTVVEQHKINRKKRRRKTRLEREERKRQLRKHELELQRALAYEEQMRQLNS</sequence>
<evidence type="ECO:0000313" key="3">
    <source>
        <dbReference type="EMBL" id="VDN54945.1"/>
    </source>
</evidence>
<dbReference type="PRINTS" id="PR00262">
    <property type="entry name" value="IL1HBGF"/>
</dbReference>